<sequence length="158" mass="17702">MTKRVTLKISGHPNTLAVLTDHAETASIHKGGLPYEILKGHDRATFVFGTEEAAAHFIGLARTFEHLWPLPEIVRELSELETAHNLHPRRRMVVIRREDGNFTFAEQYHYVTQNDGVVIAEGWASLRPEGIYSTANEAEAEAIVTFSRRYSQSAGTSD</sequence>
<reference evidence="1" key="1">
    <citation type="submission" date="2021-04" db="EMBL/GenBank/DDBJ databases">
        <title>The complete genome sequence of Caulobacter sp. S6.</title>
        <authorList>
            <person name="Tang Y."/>
            <person name="Ouyang W."/>
            <person name="Liu Q."/>
            <person name="Huang B."/>
            <person name="Guo Z."/>
            <person name="Lei P."/>
        </authorList>
    </citation>
    <scope>NUCLEOTIDE SEQUENCE</scope>
    <source>
        <strain evidence="1">S6</strain>
    </source>
</reference>
<dbReference type="RefSeq" id="WP_211940604.1">
    <property type="nucleotide sequence ID" value="NZ_CP073078.1"/>
</dbReference>
<organism evidence="1 2">
    <name type="scientific">Phenylobacterium montanum</name>
    <dbReference type="NCBI Taxonomy" id="2823693"/>
    <lineage>
        <taxon>Bacteria</taxon>
        <taxon>Pseudomonadati</taxon>
        <taxon>Pseudomonadota</taxon>
        <taxon>Alphaproteobacteria</taxon>
        <taxon>Caulobacterales</taxon>
        <taxon>Caulobacteraceae</taxon>
        <taxon>Phenylobacterium</taxon>
    </lineage>
</organism>
<accession>A0A975IXE5</accession>
<dbReference type="AlphaFoldDB" id="A0A975IXE5"/>
<evidence type="ECO:0000313" key="1">
    <source>
        <dbReference type="EMBL" id="QUD90554.1"/>
    </source>
</evidence>
<evidence type="ECO:0000313" key="2">
    <source>
        <dbReference type="Proteomes" id="UP000676409"/>
    </source>
</evidence>
<gene>
    <name evidence="1" type="ORF">KCG34_12130</name>
</gene>
<name>A0A975IXE5_9CAUL</name>
<proteinExistence type="predicted"/>
<keyword evidence="2" id="KW-1185">Reference proteome</keyword>
<dbReference type="KEGG" id="caul:KCG34_12130"/>
<dbReference type="EMBL" id="CP073078">
    <property type="protein sequence ID" value="QUD90554.1"/>
    <property type="molecule type" value="Genomic_DNA"/>
</dbReference>
<protein>
    <submittedName>
        <fullName evidence="1">Uncharacterized protein</fullName>
    </submittedName>
</protein>
<dbReference type="Proteomes" id="UP000676409">
    <property type="component" value="Chromosome"/>
</dbReference>